<sequence length="268" mass="29519">MAQASITPFQAFKNALTQPWDKIKTAKTEAERTDIIKEVLPQVTALNLRSILSDWESDTPLPTQTAQGAAGSSSHSGGPGAMELIKKSVFYFSENGSPIGVGFCVENQDTAVSAAHLWEIYNKVILNHTGYFAPPYDGETIELRVDAVDFRLDVIKFRVVRRSSTATEAFLPVHRRVLEFGTRCVLVVFQIGMEREMKDINPNTTMGIVEDSVGKVIGIHVESISQWRARTAVDRSDPNFEDDLCDSIDSLSAGLAYGAIALRLQNII</sequence>
<accession>A0A2P6MVN6</accession>
<reference evidence="2 3" key="1">
    <citation type="journal article" date="2018" name="Genome Biol. Evol.">
        <title>Multiple Roots of Fruiting Body Formation in Amoebozoa.</title>
        <authorList>
            <person name="Hillmann F."/>
            <person name="Forbes G."/>
            <person name="Novohradska S."/>
            <person name="Ferling I."/>
            <person name="Riege K."/>
            <person name="Groth M."/>
            <person name="Westermann M."/>
            <person name="Marz M."/>
            <person name="Spaller T."/>
            <person name="Winckler T."/>
            <person name="Schaap P."/>
            <person name="Glockner G."/>
        </authorList>
    </citation>
    <scope>NUCLEOTIDE SEQUENCE [LARGE SCALE GENOMIC DNA]</scope>
    <source>
        <strain evidence="2 3">Jena</strain>
    </source>
</reference>
<proteinExistence type="predicted"/>
<dbReference type="AlphaFoldDB" id="A0A2P6MVN6"/>
<feature type="region of interest" description="Disordered" evidence="1">
    <location>
        <begin position="59"/>
        <end position="78"/>
    </location>
</feature>
<dbReference type="Proteomes" id="UP000241769">
    <property type="component" value="Unassembled WGS sequence"/>
</dbReference>
<evidence type="ECO:0000256" key="1">
    <source>
        <dbReference type="SAM" id="MobiDB-lite"/>
    </source>
</evidence>
<protein>
    <submittedName>
        <fullName evidence="2">Uncharacterized protein</fullName>
    </submittedName>
</protein>
<evidence type="ECO:0000313" key="3">
    <source>
        <dbReference type="Proteomes" id="UP000241769"/>
    </source>
</evidence>
<comment type="caution">
    <text evidence="2">The sequence shown here is derived from an EMBL/GenBank/DDBJ whole genome shotgun (WGS) entry which is preliminary data.</text>
</comment>
<dbReference type="EMBL" id="MDYQ01000362">
    <property type="protein sequence ID" value="PRP75778.1"/>
    <property type="molecule type" value="Genomic_DNA"/>
</dbReference>
<evidence type="ECO:0000313" key="2">
    <source>
        <dbReference type="EMBL" id="PRP75778.1"/>
    </source>
</evidence>
<feature type="compositionally biased region" description="Low complexity" evidence="1">
    <location>
        <begin position="66"/>
        <end position="76"/>
    </location>
</feature>
<keyword evidence="3" id="KW-1185">Reference proteome</keyword>
<organism evidence="2 3">
    <name type="scientific">Planoprotostelium fungivorum</name>
    <dbReference type="NCBI Taxonomy" id="1890364"/>
    <lineage>
        <taxon>Eukaryota</taxon>
        <taxon>Amoebozoa</taxon>
        <taxon>Evosea</taxon>
        <taxon>Variosea</taxon>
        <taxon>Cavosteliida</taxon>
        <taxon>Cavosteliaceae</taxon>
        <taxon>Planoprotostelium</taxon>
    </lineage>
</organism>
<name>A0A2P6MVN6_9EUKA</name>
<gene>
    <name evidence="2" type="ORF">PROFUN_08772</name>
</gene>
<dbReference type="OrthoDB" id="125026at2759"/>
<dbReference type="InParanoid" id="A0A2P6MVN6"/>